<accession>A0ABT4L941</accession>
<evidence type="ECO:0000313" key="2">
    <source>
        <dbReference type="Proteomes" id="UP001144347"/>
    </source>
</evidence>
<dbReference type="RefSeq" id="WP_269427500.1">
    <property type="nucleotide sequence ID" value="NZ_JAPWGM010000003.1"/>
</dbReference>
<dbReference type="PANTHER" id="PTHR43239:SF1">
    <property type="entry name" value="UPF0734 PROTEIN DDB_G0273871_DDB_G0273177"/>
    <property type="match status" value="1"/>
</dbReference>
<reference evidence="1" key="1">
    <citation type="submission" date="2022-12" db="EMBL/GenBank/DDBJ databases">
        <title>Genome sequence of HCMS5-2.</title>
        <authorList>
            <person name="Woo H."/>
        </authorList>
    </citation>
    <scope>NUCLEOTIDE SEQUENCE</scope>
    <source>
        <strain evidence="1">HCMS5-2</strain>
    </source>
</reference>
<sequence>MKRYCLALDLVNDEKLIAEYEQYHTAVWPEILESIKKSGIELLEIYRTGNRLFMIMEVNESFSFEAKGTADAASPVVQKWETLMWNYQQALPGAKPGEKWMLMDKIFSL</sequence>
<dbReference type="PANTHER" id="PTHR43239">
    <property type="entry name" value="UPF0734 PROTEIN DDB_G0273871/DDB_G0273177"/>
    <property type="match status" value="1"/>
</dbReference>
<dbReference type="Proteomes" id="UP001144347">
    <property type="component" value="Unassembled WGS sequence"/>
</dbReference>
<protein>
    <submittedName>
        <fullName evidence="1">L-rhamnose mutarotase</fullName>
    </submittedName>
</protein>
<comment type="caution">
    <text evidence="1">The sequence shown here is derived from an EMBL/GenBank/DDBJ whole genome shotgun (WGS) entry which is preliminary data.</text>
</comment>
<dbReference type="InterPro" id="IPR052996">
    <property type="entry name" value="Carb_Metab_Mutarotase"/>
</dbReference>
<name>A0ABT4L941_9SPHI</name>
<dbReference type="InterPro" id="IPR011008">
    <property type="entry name" value="Dimeric_a/b-barrel"/>
</dbReference>
<dbReference type="SUPFAM" id="SSF54909">
    <property type="entry name" value="Dimeric alpha+beta barrel"/>
    <property type="match status" value="1"/>
</dbReference>
<dbReference type="Pfam" id="PF05336">
    <property type="entry name" value="rhaM"/>
    <property type="match status" value="1"/>
</dbReference>
<evidence type="ECO:0000313" key="1">
    <source>
        <dbReference type="EMBL" id="MCZ4244432.1"/>
    </source>
</evidence>
<dbReference type="EMBL" id="JAPWGM010000003">
    <property type="protein sequence ID" value="MCZ4244432.1"/>
    <property type="molecule type" value="Genomic_DNA"/>
</dbReference>
<proteinExistence type="predicted"/>
<keyword evidence="2" id="KW-1185">Reference proteome</keyword>
<gene>
    <name evidence="1" type="ORF">O0955_10500</name>
</gene>
<dbReference type="Gene3D" id="3.30.70.100">
    <property type="match status" value="1"/>
</dbReference>
<dbReference type="InterPro" id="IPR008000">
    <property type="entry name" value="Rham/fucose_mutarotase"/>
</dbReference>
<organism evidence="1 2">
    <name type="scientific">Pedobacter punctiformis</name>
    <dbReference type="NCBI Taxonomy" id="3004097"/>
    <lineage>
        <taxon>Bacteria</taxon>
        <taxon>Pseudomonadati</taxon>
        <taxon>Bacteroidota</taxon>
        <taxon>Sphingobacteriia</taxon>
        <taxon>Sphingobacteriales</taxon>
        <taxon>Sphingobacteriaceae</taxon>
        <taxon>Pedobacter</taxon>
    </lineage>
</organism>